<evidence type="ECO:0000313" key="1">
    <source>
        <dbReference type="EMBL" id="PJE77439.1"/>
    </source>
</evidence>
<sequence length="45" mass="5186">MELLLRNRRSLRINIEDFATKAKTDGDGDIRIQAKCSKGIRKKII</sequence>
<accession>A0A2H9T2J8</accession>
<proteinExistence type="predicted"/>
<reference evidence="1" key="1">
    <citation type="journal article" date="2017" name="Appl. Environ. Microbiol.">
        <title>Molecular characterization of an Endozoicomonas-like organism causing infection in king scallop Pecten maximus L.</title>
        <authorList>
            <person name="Cano I."/>
            <person name="van Aerle R."/>
            <person name="Ross S."/>
            <person name="Verner-Jeffreys D.W."/>
            <person name="Paley R.K."/>
            <person name="Rimmer G."/>
            <person name="Ryder D."/>
            <person name="Hooper P."/>
            <person name="Stone D."/>
            <person name="Feist S.W."/>
        </authorList>
    </citation>
    <scope>NUCLEOTIDE SEQUENCE</scope>
</reference>
<comment type="caution">
    <text evidence="1">The sequence shown here is derived from an EMBL/GenBank/DDBJ whole genome shotgun (WGS) entry which is preliminary data.</text>
</comment>
<organism evidence="1">
    <name type="scientific">invertebrate metagenome</name>
    <dbReference type="NCBI Taxonomy" id="1711999"/>
    <lineage>
        <taxon>unclassified sequences</taxon>
        <taxon>metagenomes</taxon>
        <taxon>organismal metagenomes</taxon>
    </lineage>
</organism>
<gene>
    <name evidence="1" type="ORF">CI610_03638</name>
</gene>
<name>A0A2H9T2J8_9ZZZZ</name>
<dbReference type="EMBL" id="NSIT01000603">
    <property type="protein sequence ID" value="PJE77439.1"/>
    <property type="molecule type" value="Genomic_DNA"/>
</dbReference>
<dbReference type="AlphaFoldDB" id="A0A2H9T2J8"/>
<protein>
    <submittedName>
        <fullName evidence="1">Uncharacterized protein</fullName>
    </submittedName>
</protein>